<reference evidence="1" key="1">
    <citation type="submission" date="2019-06" db="EMBL/GenBank/DDBJ databases">
        <title>Complete genome sequence of Methanobrevibacter arboriphilus strain SA.</title>
        <authorList>
            <person name="Asakawa S."/>
        </authorList>
    </citation>
    <scope>NUCLEOTIDE SEQUENCE</scope>
    <source>
        <strain evidence="1">SA</strain>
    </source>
</reference>
<gene>
    <name evidence="1" type="ORF">MarbSA_14190</name>
</gene>
<accession>A0ACA8R4K5</accession>
<keyword evidence="2" id="KW-1185">Reference proteome</keyword>
<sequence>MEGNMLDNIIDNLDNKNELEKQINTELDAFKEEVCNITEFPPALVKIIPVTGGLSVVLSHREPIALKDTVISFFKNISPDYTLELGSVVKDTVNSVSNGFMQHSSANLNYYSENTVTFYLTKSEEKEE</sequence>
<organism evidence="1 2">
    <name type="scientific">Methanobrevibacter arboriphilus</name>
    <dbReference type="NCBI Taxonomy" id="39441"/>
    <lineage>
        <taxon>Archaea</taxon>
        <taxon>Methanobacteriati</taxon>
        <taxon>Methanobacteriota</taxon>
        <taxon>Methanomada group</taxon>
        <taxon>Methanobacteria</taxon>
        <taxon>Methanobacteriales</taxon>
        <taxon>Methanobacteriaceae</taxon>
        <taxon>Methanobrevibacter</taxon>
    </lineage>
</organism>
<protein>
    <submittedName>
        <fullName evidence="1">Uncharacterized protein</fullName>
    </submittedName>
</protein>
<name>A0ACA8R4K5_METAZ</name>
<evidence type="ECO:0000313" key="2">
    <source>
        <dbReference type="Proteomes" id="UP000825015"/>
    </source>
</evidence>
<dbReference type="EMBL" id="AP019779">
    <property type="protein sequence ID" value="BBL62379.1"/>
    <property type="molecule type" value="Genomic_DNA"/>
</dbReference>
<evidence type="ECO:0000313" key="1">
    <source>
        <dbReference type="EMBL" id="BBL62379.1"/>
    </source>
</evidence>
<dbReference type="Proteomes" id="UP000825015">
    <property type="component" value="Chromosome"/>
</dbReference>
<proteinExistence type="predicted"/>